<evidence type="ECO:0000313" key="8">
    <source>
        <dbReference type="EMBL" id="MFO7190762.1"/>
    </source>
</evidence>
<dbReference type="Pfam" id="PF14310">
    <property type="entry name" value="Fn3-like"/>
    <property type="match status" value="1"/>
</dbReference>
<dbReference type="InterPro" id="IPR051915">
    <property type="entry name" value="Cellulose_Degrad_GH3"/>
</dbReference>
<gene>
    <name evidence="8" type="ORF">DIU77_000750</name>
</gene>
<evidence type="ECO:0000313" key="9">
    <source>
        <dbReference type="Proteomes" id="UP000249324"/>
    </source>
</evidence>
<dbReference type="SUPFAM" id="SSF52279">
    <property type="entry name" value="Beta-D-glucan exohydrolase, C-terminal domain"/>
    <property type="match status" value="1"/>
</dbReference>
<comment type="catalytic activity">
    <reaction evidence="1">
        <text>Hydrolysis of terminal, non-reducing beta-D-glucosyl residues with release of beta-D-glucose.</text>
        <dbReference type="EC" id="3.2.1.21"/>
    </reaction>
</comment>
<dbReference type="SUPFAM" id="SSF51445">
    <property type="entry name" value="(Trans)glycosidases"/>
    <property type="match status" value="1"/>
</dbReference>
<dbReference type="EMBL" id="QGUI02000004">
    <property type="protein sequence ID" value="MFO7190762.1"/>
    <property type="molecule type" value="Genomic_DNA"/>
</dbReference>
<dbReference type="Proteomes" id="UP000249324">
    <property type="component" value="Unassembled WGS sequence"/>
</dbReference>
<comment type="caution">
    <text evidence="8">The sequence shown here is derived from an EMBL/GenBank/DDBJ whole genome shotgun (WGS) entry which is preliminary data.</text>
</comment>
<evidence type="ECO:0000256" key="5">
    <source>
        <dbReference type="ARBA" id="ARBA00022801"/>
    </source>
</evidence>
<organism evidence="8 9">
    <name type="scientific">Thermocrispum agreste</name>
    <dbReference type="NCBI Taxonomy" id="37925"/>
    <lineage>
        <taxon>Bacteria</taxon>
        <taxon>Bacillati</taxon>
        <taxon>Actinomycetota</taxon>
        <taxon>Actinomycetes</taxon>
        <taxon>Pseudonocardiales</taxon>
        <taxon>Pseudonocardiaceae</taxon>
        <taxon>Thermocrispum</taxon>
    </lineage>
</organism>
<evidence type="ECO:0000256" key="3">
    <source>
        <dbReference type="ARBA" id="ARBA00012744"/>
    </source>
</evidence>
<accession>A0ABD6F9L0</accession>
<dbReference type="InterPro" id="IPR036962">
    <property type="entry name" value="Glyco_hydro_3_N_sf"/>
</dbReference>
<dbReference type="GO" id="GO:0008422">
    <property type="term" value="F:beta-glucosidase activity"/>
    <property type="evidence" value="ECO:0007669"/>
    <property type="project" value="UniProtKB-EC"/>
</dbReference>
<dbReference type="Pfam" id="PF00933">
    <property type="entry name" value="Glyco_hydro_3"/>
    <property type="match status" value="1"/>
</dbReference>
<dbReference type="Gene3D" id="3.40.50.1700">
    <property type="entry name" value="Glycoside hydrolase family 3 C-terminal domain"/>
    <property type="match status" value="1"/>
</dbReference>
<feature type="domain" description="Fibronectin type III-like" evidence="7">
    <location>
        <begin position="685"/>
        <end position="758"/>
    </location>
</feature>
<dbReference type="GO" id="GO:0005975">
    <property type="term" value="P:carbohydrate metabolic process"/>
    <property type="evidence" value="ECO:0007669"/>
    <property type="project" value="UniProtKB-ARBA"/>
</dbReference>
<reference evidence="8 9" key="1">
    <citation type="journal article" date="2021" name="BMC Genomics">
        <title>Genome-resolved metagenome and metatranscriptome analyses of thermophilic composting reveal key bacterial players and their metabolic interactions.</title>
        <authorList>
            <person name="Braga L.P.P."/>
            <person name="Pereira R.V."/>
            <person name="Martins L.F."/>
            <person name="Moura L.M.S."/>
            <person name="Sanchez F.B."/>
            <person name="Patane J.S.L."/>
            <person name="da Silva A.M."/>
            <person name="Setubal J.C."/>
        </authorList>
    </citation>
    <scope>NUCLEOTIDE SEQUENCE [LARGE SCALE GENOMIC DNA]</scope>
    <source>
        <strain evidence="8">ZC4RG45</strain>
    </source>
</reference>
<dbReference type="SMART" id="SM01217">
    <property type="entry name" value="Fn3_like"/>
    <property type="match status" value="1"/>
</dbReference>
<protein>
    <recommendedName>
        <fullName evidence="3">beta-glucosidase</fullName>
        <ecNumber evidence="3">3.2.1.21</ecNumber>
    </recommendedName>
</protein>
<evidence type="ECO:0000256" key="1">
    <source>
        <dbReference type="ARBA" id="ARBA00000448"/>
    </source>
</evidence>
<keyword evidence="4" id="KW-0732">Signal</keyword>
<dbReference type="FunFam" id="3.20.20.300:FF:000007">
    <property type="entry name" value="Lysosomal beta glucosidase"/>
    <property type="match status" value="1"/>
</dbReference>
<evidence type="ECO:0000259" key="7">
    <source>
        <dbReference type="SMART" id="SM01217"/>
    </source>
</evidence>
<dbReference type="PRINTS" id="PR00133">
    <property type="entry name" value="GLHYDRLASE3"/>
</dbReference>
<keyword evidence="5 8" id="KW-0378">Hydrolase</keyword>
<keyword evidence="6" id="KW-0326">Glycosidase</keyword>
<dbReference type="InterPro" id="IPR017853">
    <property type="entry name" value="GH"/>
</dbReference>
<dbReference type="EC" id="3.2.1.21" evidence="3"/>
<dbReference type="InterPro" id="IPR026891">
    <property type="entry name" value="Fn3-like"/>
</dbReference>
<dbReference type="PANTHER" id="PTHR30620">
    <property type="entry name" value="PERIPLASMIC BETA-GLUCOSIDASE-RELATED"/>
    <property type="match status" value="1"/>
</dbReference>
<dbReference type="Pfam" id="PF01915">
    <property type="entry name" value="Glyco_hydro_3_C"/>
    <property type="match status" value="1"/>
</dbReference>
<dbReference type="Gene3D" id="3.20.20.300">
    <property type="entry name" value="Glycoside hydrolase, family 3, N-terminal domain"/>
    <property type="match status" value="1"/>
</dbReference>
<dbReference type="InterPro" id="IPR001764">
    <property type="entry name" value="Glyco_hydro_3_N"/>
</dbReference>
<evidence type="ECO:0000256" key="4">
    <source>
        <dbReference type="ARBA" id="ARBA00022729"/>
    </source>
</evidence>
<name>A0ABD6F9L0_9PSEU</name>
<dbReference type="InterPro" id="IPR002772">
    <property type="entry name" value="Glyco_hydro_3_C"/>
</dbReference>
<proteinExistence type="inferred from homology"/>
<sequence>MRFPTRSGRRRWRSPLALTIGVAATVTVLTGPTSSASAPPIYTDSSKPVAVRVDDLVRRMTTEEKAGQLQQIAVARLQGDCQWSGGELNQQCMKEVLADQHVGSILSGGGMTPAENTPEEWAKMVNTIQRYAIKHSRLGIPIVYGVDAVHGHNNVLGATMFQHQIGLGATWNPKLVADVARATQRATAATGTVWNFSPVADLARDHRWGRYYETYSEDPLLAGDLAASAVKGTEDGSSGRKVAATVKHFAGYSQPLNGHDRVPGDMSLRYLQDTILPAYKAAIDAGADTIMVNSGAINGVPAHASKYLLTDVLRKQWGFDGVVISDWDDVEYLVTKYRAAASYPEAVAKVINAGVDMAMVPPDDREFHQALLKAIKDGLIPRKRIDEAVRRVLTLKFKLGLFDDPYVDPAKADKIVLGADKKLARKAAAESAVLLRNENDVLPLTAKARKIVVTGPSADNLPNQLGGWSIGWQGVPDGVEVPGTTVVEGLKKGAPAGTKISYVADADKAVAQAKSADAVVVVVGEKPGAEGESDAPRPALSAEQQDLVARLQDTGTPVIEVVLAGRPLVLGKASEPDALLMGWLPGTEGGHAIADVLFGKVNPSGRLPVSWPKALGNDPLFYQQLPGPNSGPESSYHVAYPFGAGLSYTTFATGTPKLNSKVVGPKQTLTVTVPVSNTGKRDGVLVVPVYAARPSSDVLFPDKKLVGYTRVELKAGQSKQVSVQVPIARLAVTSGDITGTGPKKVLPGAYQIVVGDAKADFTVR</sequence>
<dbReference type="AlphaFoldDB" id="A0ABD6F9L0"/>
<dbReference type="InterPro" id="IPR013783">
    <property type="entry name" value="Ig-like_fold"/>
</dbReference>
<comment type="similarity">
    <text evidence="2">Belongs to the glycosyl hydrolase 3 family.</text>
</comment>
<evidence type="ECO:0000256" key="6">
    <source>
        <dbReference type="ARBA" id="ARBA00023295"/>
    </source>
</evidence>
<dbReference type="PANTHER" id="PTHR30620:SF16">
    <property type="entry name" value="LYSOSOMAL BETA GLUCOSIDASE"/>
    <property type="match status" value="1"/>
</dbReference>
<dbReference type="InterPro" id="IPR036881">
    <property type="entry name" value="Glyco_hydro_3_C_sf"/>
</dbReference>
<evidence type="ECO:0000256" key="2">
    <source>
        <dbReference type="ARBA" id="ARBA00005336"/>
    </source>
</evidence>
<dbReference type="Gene3D" id="2.60.40.10">
    <property type="entry name" value="Immunoglobulins"/>
    <property type="match status" value="1"/>
</dbReference>